<keyword evidence="2" id="KW-0540">Nuclease</keyword>
<accession>A0A3B0ZAN1</accession>
<dbReference type="EMBL" id="UOFQ01000033">
    <property type="protein sequence ID" value="VAW86030.1"/>
    <property type="molecule type" value="Genomic_DNA"/>
</dbReference>
<dbReference type="GO" id="GO:0016020">
    <property type="term" value="C:membrane"/>
    <property type="evidence" value="ECO:0007669"/>
    <property type="project" value="GOC"/>
</dbReference>
<keyword evidence="2" id="KW-0255">Endonuclease</keyword>
<dbReference type="PANTHER" id="PTHR14859:SF15">
    <property type="entry name" value="ENDONUCLEASE_EXONUCLEASE_PHOSPHATASE DOMAIN-CONTAINING PROTEIN"/>
    <property type="match status" value="1"/>
</dbReference>
<name>A0A3B0ZAN1_9ZZZZ</name>
<keyword evidence="2" id="KW-0378">Hydrolase</keyword>
<dbReference type="AlphaFoldDB" id="A0A3B0ZAN1"/>
<keyword evidence="2" id="KW-0269">Exonuclease</keyword>
<reference evidence="2" key="1">
    <citation type="submission" date="2018-06" db="EMBL/GenBank/DDBJ databases">
        <authorList>
            <person name="Zhirakovskaya E."/>
        </authorList>
    </citation>
    <scope>NUCLEOTIDE SEQUENCE</scope>
</reference>
<feature type="domain" description="Endonuclease/exonuclease/phosphatase" evidence="1">
    <location>
        <begin position="15"/>
        <end position="243"/>
    </location>
</feature>
<sequence>MTSITNVDDHCIKLLSFNIQVGIASTHMHHYVTQCWKHLLPHSQSFDNLDRIADVISQFDLVALQEADGGSMRSFFINQVEYLAKKANFPHWHKQTNRNLGKFAQHSNGLLSKYKPYQVTTHKLPGLLPGRGVMEARYGTPENPLIILMAHLALNKSARTYQFNFISGLVNRFEHVVVMGDLNCQPNSEEMAMLLRDTNLSRPNAINNTYPSWKPVRNIDHILTTQSVKIRSVEVINETLSDHLPLAVEIQIPAAITLQRN</sequence>
<dbReference type="Pfam" id="PF03372">
    <property type="entry name" value="Exo_endo_phos"/>
    <property type="match status" value="1"/>
</dbReference>
<proteinExistence type="predicted"/>
<organism evidence="2">
    <name type="scientific">hydrothermal vent metagenome</name>
    <dbReference type="NCBI Taxonomy" id="652676"/>
    <lineage>
        <taxon>unclassified sequences</taxon>
        <taxon>metagenomes</taxon>
        <taxon>ecological metagenomes</taxon>
    </lineage>
</organism>
<dbReference type="InterPro" id="IPR036691">
    <property type="entry name" value="Endo/exonu/phosph_ase_sf"/>
</dbReference>
<dbReference type="SUPFAM" id="SSF56219">
    <property type="entry name" value="DNase I-like"/>
    <property type="match status" value="1"/>
</dbReference>
<dbReference type="GO" id="GO:0006506">
    <property type="term" value="P:GPI anchor biosynthetic process"/>
    <property type="evidence" value="ECO:0007669"/>
    <property type="project" value="TreeGrafter"/>
</dbReference>
<dbReference type="PANTHER" id="PTHR14859">
    <property type="entry name" value="CALCOFLUOR WHITE HYPERSENSITIVE PROTEIN PRECURSOR"/>
    <property type="match status" value="1"/>
</dbReference>
<dbReference type="GO" id="GO:0004519">
    <property type="term" value="F:endonuclease activity"/>
    <property type="evidence" value="ECO:0007669"/>
    <property type="project" value="UniProtKB-KW"/>
</dbReference>
<evidence type="ECO:0000313" key="2">
    <source>
        <dbReference type="EMBL" id="VAW86030.1"/>
    </source>
</evidence>
<evidence type="ECO:0000259" key="1">
    <source>
        <dbReference type="Pfam" id="PF03372"/>
    </source>
</evidence>
<dbReference type="Gene3D" id="3.60.10.10">
    <property type="entry name" value="Endonuclease/exonuclease/phosphatase"/>
    <property type="match status" value="1"/>
</dbReference>
<dbReference type="InterPro" id="IPR005135">
    <property type="entry name" value="Endo/exonuclease/phosphatase"/>
</dbReference>
<protein>
    <submittedName>
        <fullName evidence="2">Endonuclease/exonuclease/phosphatase family protein</fullName>
    </submittedName>
</protein>
<gene>
    <name evidence="2" type="ORF">MNBD_GAMMA17-1118</name>
</gene>
<dbReference type="GO" id="GO:0004527">
    <property type="term" value="F:exonuclease activity"/>
    <property type="evidence" value="ECO:0007669"/>
    <property type="project" value="UniProtKB-KW"/>
</dbReference>
<dbReference type="InterPro" id="IPR051916">
    <property type="entry name" value="GPI-anchor_lipid_remodeler"/>
</dbReference>